<dbReference type="InterPro" id="IPR028098">
    <property type="entry name" value="Glyco_trans_4-like_N"/>
</dbReference>
<dbReference type="Proteomes" id="UP000184041">
    <property type="component" value="Unassembled WGS sequence"/>
</dbReference>
<dbReference type="AlphaFoldDB" id="A0A1M4XNB0"/>
<dbReference type="SUPFAM" id="SSF53756">
    <property type="entry name" value="UDP-Glycosyltransferase/glycogen phosphorylase"/>
    <property type="match status" value="1"/>
</dbReference>
<evidence type="ECO:0000313" key="3">
    <source>
        <dbReference type="Proteomes" id="UP000184041"/>
    </source>
</evidence>
<dbReference type="OrthoDB" id="596635at2"/>
<accession>A0A1M4XNB0</accession>
<proteinExistence type="predicted"/>
<protein>
    <submittedName>
        <fullName evidence="2">Glycosyltransferase involved in cell wall bisynthesis</fullName>
    </submittedName>
</protein>
<dbReference type="CDD" id="cd03814">
    <property type="entry name" value="GT4-like"/>
    <property type="match status" value="1"/>
</dbReference>
<keyword evidence="3" id="KW-1185">Reference proteome</keyword>
<sequence length="384" mass="43650">MNELRVAIFTGNYNHIQDGVSLTLNRLVAYLESQNVPVLVFGPTVDDPAIDHEGEFVPVPSAPMPGRSEYRVTVGFPESAQKKLRAFEPTLVHLATPDVLGFRAMRWAQANNIQIVASYHTHFTSYLKYYNLGMLEMLGWKYLQWFYSQCKHIYVPSPSMATELNEEGIDEGIRIWERGVNTDDFNPKHRDMDWRRSIGYEDSDTIVSFVSRLVWEKNLQTFVDTIKILQQENPDMRAMVVGDGPAKKELEHMLPEAHFTGFITGEELSRAYASSDVFLFPSETETFGNVTLEAMSSGLPCVVADATGSRSLVESGVNGYLAAPRDTQEFARCVARIADNETVWQEMSRAARQKALAYSWDNVNRKLLENYREALQEPRPQLKF</sequence>
<feature type="domain" description="Glycosyltransferase subfamily 4-like N-terminal" evidence="1">
    <location>
        <begin position="19"/>
        <end position="183"/>
    </location>
</feature>
<keyword evidence="2" id="KW-0808">Transferase</keyword>
<evidence type="ECO:0000313" key="2">
    <source>
        <dbReference type="EMBL" id="SHE95084.1"/>
    </source>
</evidence>
<dbReference type="RefSeq" id="WP_073060309.1">
    <property type="nucleotide sequence ID" value="NZ_FQUS01000004.1"/>
</dbReference>
<dbReference type="Pfam" id="PF13439">
    <property type="entry name" value="Glyco_transf_4"/>
    <property type="match status" value="1"/>
</dbReference>
<dbReference type="GO" id="GO:0016757">
    <property type="term" value="F:glycosyltransferase activity"/>
    <property type="evidence" value="ECO:0007669"/>
    <property type="project" value="TreeGrafter"/>
</dbReference>
<dbReference type="PANTHER" id="PTHR45947:SF3">
    <property type="entry name" value="SULFOQUINOVOSYL TRANSFERASE SQD2"/>
    <property type="match status" value="1"/>
</dbReference>
<organism evidence="2 3">
    <name type="scientific">Fodinibius roseus</name>
    <dbReference type="NCBI Taxonomy" id="1194090"/>
    <lineage>
        <taxon>Bacteria</taxon>
        <taxon>Pseudomonadati</taxon>
        <taxon>Balneolota</taxon>
        <taxon>Balneolia</taxon>
        <taxon>Balneolales</taxon>
        <taxon>Balneolaceae</taxon>
        <taxon>Fodinibius</taxon>
    </lineage>
</organism>
<dbReference type="Gene3D" id="3.40.50.2000">
    <property type="entry name" value="Glycogen Phosphorylase B"/>
    <property type="match status" value="2"/>
</dbReference>
<evidence type="ECO:0000259" key="1">
    <source>
        <dbReference type="Pfam" id="PF13439"/>
    </source>
</evidence>
<dbReference type="PANTHER" id="PTHR45947">
    <property type="entry name" value="SULFOQUINOVOSYL TRANSFERASE SQD2"/>
    <property type="match status" value="1"/>
</dbReference>
<dbReference type="STRING" id="1194090.SAMN05443144_104173"/>
<dbReference type="InterPro" id="IPR050194">
    <property type="entry name" value="Glycosyltransferase_grp1"/>
</dbReference>
<dbReference type="Pfam" id="PF13692">
    <property type="entry name" value="Glyco_trans_1_4"/>
    <property type="match status" value="1"/>
</dbReference>
<reference evidence="2 3" key="1">
    <citation type="submission" date="2016-11" db="EMBL/GenBank/DDBJ databases">
        <authorList>
            <person name="Jaros S."/>
            <person name="Januszkiewicz K."/>
            <person name="Wedrychowicz H."/>
        </authorList>
    </citation>
    <scope>NUCLEOTIDE SEQUENCE [LARGE SCALE GENOMIC DNA]</scope>
    <source>
        <strain evidence="2 3">DSM 21986</strain>
    </source>
</reference>
<name>A0A1M4XNB0_9BACT</name>
<gene>
    <name evidence="2" type="ORF">SAMN05443144_104173</name>
</gene>
<dbReference type="EMBL" id="FQUS01000004">
    <property type="protein sequence ID" value="SHE95084.1"/>
    <property type="molecule type" value="Genomic_DNA"/>
</dbReference>